<feature type="compositionally biased region" description="Basic and acidic residues" evidence="1">
    <location>
        <begin position="256"/>
        <end position="292"/>
    </location>
</feature>
<dbReference type="AlphaFoldDB" id="A0A0R0M7A2"/>
<dbReference type="Proteomes" id="UP000051530">
    <property type="component" value="Unassembled WGS sequence"/>
</dbReference>
<gene>
    <name evidence="3" type="ORF">M153_1300007917</name>
</gene>
<proteinExistence type="predicted"/>
<evidence type="ECO:0000256" key="1">
    <source>
        <dbReference type="SAM" id="MobiDB-lite"/>
    </source>
</evidence>
<protein>
    <submittedName>
        <fullName evidence="3">Allantoate permease</fullName>
    </submittedName>
</protein>
<keyword evidence="2" id="KW-0472">Membrane</keyword>
<name>A0A0R0M7A2_9MICR</name>
<sequence>MSNDYKQTVFPLYDLQRIDNLFDVGCGGGGDIIFGKENGLIIFMNGMEMAFIRTRDIAKSVLVLKIDHNEFDSEKESDLKKESDFSDSEKKSDFSDSKEKHLRSAYKIDDLRSSFAHGHLEKFTKLNKLIYKPMPVTYLLISYCNGHTLMFLKDDRFEILLDTDCELRRVTSYGGNLVGWDGRTMLGKRIEQKSGQSEEPPDKTEQKSGQSEEPPDKTEEKPGQFEQKPGQSEQKPGQSEQKSGQSEQKPGQSEQKPGHSEEKPGQSEEPPDKTEQKSGQSEEKPDKKSDPFIRNIFEKHGQLYLDKKIDKVHDLIFNESTVNLIYDSGKGLNMKWCGQNVNLPHFTPLNYNIYQNILILQDKFNLFWIEPSKNSKDCTVLNFNSKIPISSLYFEKNEIFLGLSNGKILILNKSGKKLEIITRSTEILLPVSGIIKKNNRLVYCSINGCIGEIRLKNRRFYLLILIALIMAVVAVYLRKIERI</sequence>
<feature type="compositionally biased region" description="Basic and acidic residues" evidence="1">
    <location>
        <begin position="214"/>
        <end position="223"/>
    </location>
</feature>
<accession>A0A0R0M7A2</accession>
<evidence type="ECO:0000313" key="4">
    <source>
        <dbReference type="Proteomes" id="UP000051530"/>
    </source>
</evidence>
<dbReference type="VEuPathDB" id="MicrosporidiaDB:M153_1300007917"/>
<reference evidence="3 4" key="1">
    <citation type="submission" date="2015-07" db="EMBL/GenBank/DDBJ databases">
        <title>The genome of Pseudoloma neurophilia, a relevant intracellular parasite of the zebrafish.</title>
        <authorList>
            <person name="Ndikumana S."/>
            <person name="Pelin A."/>
            <person name="Sanders J."/>
            <person name="Corradi N."/>
        </authorList>
    </citation>
    <scope>NUCLEOTIDE SEQUENCE [LARGE SCALE GENOMIC DNA]</scope>
    <source>
        <strain evidence="3 4">MK1</strain>
    </source>
</reference>
<feature type="region of interest" description="Disordered" evidence="1">
    <location>
        <begin position="190"/>
        <end position="292"/>
    </location>
</feature>
<comment type="caution">
    <text evidence="3">The sequence shown here is derived from an EMBL/GenBank/DDBJ whole genome shotgun (WGS) entry which is preliminary data.</text>
</comment>
<keyword evidence="2" id="KW-1133">Transmembrane helix</keyword>
<feature type="compositionally biased region" description="Low complexity" evidence="1">
    <location>
        <begin position="234"/>
        <end position="250"/>
    </location>
</feature>
<keyword evidence="4" id="KW-1185">Reference proteome</keyword>
<keyword evidence="2" id="KW-0812">Transmembrane</keyword>
<dbReference type="SUPFAM" id="SSF57997">
    <property type="entry name" value="Tropomyosin"/>
    <property type="match status" value="1"/>
</dbReference>
<evidence type="ECO:0000256" key="2">
    <source>
        <dbReference type="SAM" id="Phobius"/>
    </source>
</evidence>
<evidence type="ECO:0000313" key="3">
    <source>
        <dbReference type="EMBL" id="KRH94832.1"/>
    </source>
</evidence>
<organism evidence="3 4">
    <name type="scientific">Pseudoloma neurophilia</name>
    <dbReference type="NCBI Taxonomy" id="146866"/>
    <lineage>
        <taxon>Eukaryota</taxon>
        <taxon>Fungi</taxon>
        <taxon>Fungi incertae sedis</taxon>
        <taxon>Microsporidia</taxon>
        <taxon>Pseudoloma</taxon>
    </lineage>
</organism>
<dbReference type="EMBL" id="LGUB01000026">
    <property type="protein sequence ID" value="KRH94832.1"/>
    <property type="molecule type" value="Genomic_DNA"/>
</dbReference>
<feature type="transmembrane region" description="Helical" evidence="2">
    <location>
        <begin position="460"/>
        <end position="477"/>
    </location>
</feature>